<dbReference type="eggNOG" id="COG0477">
    <property type="taxonomic scope" value="Bacteria"/>
</dbReference>
<evidence type="ECO:0000256" key="2">
    <source>
        <dbReference type="ARBA" id="ARBA00022448"/>
    </source>
</evidence>
<evidence type="ECO:0000256" key="1">
    <source>
        <dbReference type="ARBA" id="ARBA00004651"/>
    </source>
</evidence>
<dbReference type="STRING" id="1150469.RSPPHO_00504"/>
<name>H6SP58_PARPM</name>
<keyword evidence="5 7" id="KW-1133">Transmembrane helix</keyword>
<dbReference type="Proteomes" id="UP000033220">
    <property type="component" value="Chromosome DSM 122"/>
</dbReference>
<feature type="transmembrane region" description="Helical" evidence="7">
    <location>
        <begin position="51"/>
        <end position="68"/>
    </location>
</feature>
<keyword evidence="10" id="KW-1185">Reference proteome</keyword>
<dbReference type="GO" id="GO:0022857">
    <property type="term" value="F:transmembrane transporter activity"/>
    <property type="evidence" value="ECO:0007669"/>
    <property type="project" value="InterPro"/>
</dbReference>
<feature type="transmembrane region" description="Helical" evidence="7">
    <location>
        <begin position="268"/>
        <end position="290"/>
    </location>
</feature>
<evidence type="ECO:0000256" key="4">
    <source>
        <dbReference type="ARBA" id="ARBA00022692"/>
    </source>
</evidence>
<evidence type="ECO:0000313" key="9">
    <source>
        <dbReference type="EMBL" id="CCG07130.1"/>
    </source>
</evidence>
<feature type="transmembrane region" description="Helical" evidence="7">
    <location>
        <begin position="105"/>
        <end position="126"/>
    </location>
</feature>
<evidence type="ECO:0000256" key="6">
    <source>
        <dbReference type="ARBA" id="ARBA00023136"/>
    </source>
</evidence>
<evidence type="ECO:0000256" key="5">
    <source>
        <dbReference type="ARBA" id="ARBA00022989"/>
    </source>
</evidence>
<feature type="transmembrane region" description="Helical" evidence="7">
    <location>
        <begin position="302"/>
        <end position="322"/>
    </location>
</feature>
<organism evidence="9 10">
    <name type="scientific">Pararhodospirillum photometricum DSM 122</name>
    <dbReference type="NCBI Taxonomy" id="1150469"/>
    <lineage>
        <taxon>Bacteria</taxon>
        <taxon>Pseudomonadati</taxon>
        <taxon>Pseudomonadota</taxon>
        <taxon>Alphaproteobacteria</taxon>
        <taxon>Rhodospirillales</taxon>
        <taxon>Rhodospirillaceae</taxon>
        <taxon>Pararhodospirillum</taxon>
    </lineage>
</organism>
<feature type="transmembrane region" description="Helical" evidence="7">
    <location>
        <begin position="200"/>
        <end position="219"/>
    </location>
</feature>
<dbReference type="InterPro" id="IPR011701">
    <property type="entry name" value="MFS"/>
</dbReference>
<keyword evidence="3" id="KW-1003">Cell membrane</keyword>
<dbReference type="InterPro" id="IPR036259">
    <property type="entry name" value="MFS_trans_sf"/>
</dbReference>
<dbReference type="PANTHER" id="PTHR42718">
    <property type="entry name" value="MAJOR FACILITATOR SUPERFAMILY MULTIDRUG TRANSPORTER MFSC"/>
    <property type="match status" value="1"/>
</dbReference>
<dbReference type="PATRIC" id="fig|1150469.3.peg.596"/>
<comment type="subcellular location">
    <subcellularLocation>
        <location evidence="1">Cell membrane</location>
        <topology evidence="1">Multi-pass membrane protein</topology>
    </subcellularLocation>
</comment>
<gene>
    <name evidence="9" type="ORF">RSPPHO_00504</name>
</gene>
<proteinExistence type="predicted"/>
<keyword evidence="4 7" id="KW-0812">Transmembrane</keyword>
<dbReference type="SUPFAM" id="SSF103473">
    <property type="entry name" value="MFS general substrate transporter"/>
    <property type="match status" value="1"/>
</dbReference>
<dbReference type="InterPro" id="IPR020846">
    <property type="entry name" value="MFS_dom"/>
</dbReference>
<feature type="transmembrane region" description="Helical" evidence="7">
    <location>
        <begin position="138"/>
        <end position="160"/>
    </location>
</feature>
<evidence type="ECO:0000256" key="7">
    <source>
        <dbReference type="SAM" id="Phobius"/>
    </source>
</evidence>
<evidence type="ECO:0000313" key="10">
    <source>
        <dbReference type="Proteomes" id="UP000033220"/>
    </source>
</evidence>
<feature type="transmembrane region" description="Helical" evidence="7">
    <location>
        <begin position="466"/>
        <end position="490"/>
    </location>
</feature>
<dbReference type="KEGG" id="rpm:RSPPHO_00504"/>
<dbReference type="PANTHER" id="PTHR42718:SF47">
    <property type="entry name" value="METHYL VIOLOGEN RESISTANCE PROTEIN SMVA"/>
    <property type="match status" value="1"/>
</dbReference>
<dbReference type="GO" id="GO:0005886">
    <property type="term" value="C:plasma membrane"/>
    <property type="evidence" value="ECO:0007669"/>
    <property type="project" value="UniProtKB-SubCell"/>
</dbReference>
<feature type="transmembrane region" description="Helical" evidence="7">
    <location>
        <begin position="80"/>
        <end position="99"/>
    </location>
</feature>
<dbReference type="PROSITE" id="PS50850">
    <property type="entry name" value="MFS"/>
    <property type="match status" value="1"/>
</dbReference>
<dbReference type="Gene3D" id="1.20.1250.20">
    <property type="entry name" value="MFS general substrate transporter like domains"/>
    <property type="match status" value="1"/>
</dbReference>
<dbReference type="PRINTS" id="PR01036">
    <property type="entry name" value="TCRTETB"/>
</dbReference>
<sequence>MFMPPLSPTRRWLVLVLVSSALFLIVVDMTVLYTALPRLTAALEASAVESLWIVNTYGLVVAGLLPGTGTLGDRLGPKPLFLLGLVVFGLASLLAAFAPSPALLIGARACLAVGAALMMPATLSIIRHTFTDERERALAIGVWSAVASGGAMLGPVLGGLLLEEFWWGSVFLINVPIVLLVLLPALTLVPRVAPCSDRPWDGMGSGLILITLVALTYALKEASRPVPSGTAALVALAIGGLAGVVFVRRQARQASPLIDFGLFRHTAFAGGVLGAVVASIALIGAEYLFVQHVQLVGGLSPLEAALLLLPLPLASLVAGPVAGLGVTRWGSERVLIVALALCALGSAGLGLLHGRAEAGTLVSLTLLGLGFGAAATGASSAILANAPPSRAGMAASIEEVSYELGGALGVALLGCLLSVLYAAALILPPEVPVVARESLDDALRVAAGLPDGDALVEAARLAFDRAFSIVMLSATALLGGTVLVLTHWTLRK</sequence>
<evidence type="ECO:0000256" key="3">
    <source>
        <dbReference type="ARBA" id="ARBA00022475"/>
    </source>
</evidence>
<dbReference type="Gene3D" id="1.20.1720.10">
    <property type="entry name" value="Multidrug resistance protein D"/>
    <property type="match status" value="1"/>
</dbReference>
<evidence type="ECO:0000259" key="8">
    <source>
        <dbReference type="PROSITE" id="PS50850"/>
    </source>
</evidence>
<keyword evidence="6 7" id="KW-0472">Membrane</keyword>
<accession>H6SP58</accession>
<feature type="transmembrane region" description="Helical" evidence="7">
    <location>
        <begin position="404"/>
        <end position="427"/>
    </location>
</feature>
<feature type="transmembrane region" description="Helical" evidence="7">
    <location>
        <begin position="358"/>
        <end position="383"/>
    </location>
</feature>
<feature type="transmembrane region" description="Helical" evidence="7">
    <location>
        <begin position="166"/>
        <end position="188"/>
    </location>
</feature>
<dbReference type="EMBL" id="HE663493">
    <property type="protein sequence ID" value="CCG07130.1"/>
    <property type="molecule type" value="Genomic_DNA"/>
</dbReference>
<protein>
    <submittedName>
        <fullName evidence="9">Major facilitator superfamily MFS_1</fullName>
    </submittedName>
</protein>
<dbReference type="Pfam" id="PF07690">
    <property type="entry name" value="MFS_1"/>
    <property type="match status" value="1"/>
</dbReference>
<feature type="domain" description="Major facilitator superfamily (MFS) profile" evidence="8">
    <location>
        <begin position="14"/>
        <end position="491"/>
    </location>
</feature>
<feature type="transmembrane region" description="Helical" evidence="7">
    <location>
        <begin position="12"/>
        <end position="36"/>
    </location>
</feature>
<dbReference type="AlphaFoldDB" id="H6SP58"/>
<keyword evidence="2" id="KW-0813">Transport</keyword>
<dbReference type="CDD" id="cd17321">
    <property type="entry name" value="MFS_MMR_MDR_like"/>
    <property type="match status" value="1"/>
</dbReference>
<feature type="transmembrane region" description="Helical" evidence="7">
    <location>
        <begin position="225"/>
        <end position="247"/>
    </location>
</feature>
<reference evidence="9 10" key="1">
    <citation type="submission" date="2012-02" db="EMBL/GenBank/DDBJ databases">
        <title>Shotgun genome sequence of Phaeospirillum photometricum DSM 122.</title>
        <authorList>
            <person name="Duquesne K."/>
            <person name="Sturgis J."/>
        </authorList>
    </citation>
    <scope>NUCLEOTIDE SEQUENCE [LARGE SCALE GENOMIC DNA]</scope>
    <source>
        <strain evidence="10">DSM122</strain>
    </source>
</reference>
<feature type="transmembrane region" description="Helical" evidence="7">
    <location>
        <begin position="334"/>
        <end position="352"/>
    </location>
</feature>
<dbReference type="HOGENOM" id="CLU_000960_28_2_5"/>